<evidence type="ECO:0000256" key="2">
    <source>
        <dbReference type="ARBA" id="ARBA00008697"/>
    </source>
</evidence>
<comment type="similarity">
    <text evidence="2">Belongs to the ABC-4 integral membrane protein family. HrtB subfamily.</text>
</comment>
<evidence type="ECO:0000256" key="3">
    <source>
        <dbReference type="ARBA" id="ARBA00011131"/>
    </source>
</evidence>
<evidence type="ECO:0000256" key="11">
    <source>
        <dbReference type="SAM" id="Phobius"/>
    </source>
</evidence>
<organism evidence="13 14">
    <name type="scientific">Ligilactobacillus equi DSM 15833 = JCM 10991</name>
    <dbReference type="NCBI Taxonomy" id="1423740"/>
    <lineage>
        <taxon>Bacteria</taxon>
        <taxon>Bacillati</taxon>
        <taxon>Bacillota</taxon>
        <taxon>Bacilli</taxon>
        <taxon>Lactobacillales</taxon>
        <taxon>Lactobacillaceae</taxon>
        <taxon>Ligilactobacillus</taxon>
    </lineage>
</organism>
<evidence type="ECO:0000256" key="4">
    <source>
        <dbReference type="ARBA" id="ARBA00016962"/>
    </source>
</evidence>
<evidence type="ECO:0000256" key="5">
    <source>
        <dbReference type="ARBA" id="ARBA00022448"/>
    </source>
</evidence>
<keyword evidence="8 11" id="KW-1133">Transmembrane helix</keyword>
<dbReference type="InterPro" id="IPR051125">
    <property type="entry name" value="ABC-4/HrtB_transporter"/>
</dbReference>
<evidence type="ECO:0000313" key="13">
    <source>
        <dbReference type="EMBL" id="KRL75934.1"/>
    </source>
</evidence>
<dbReference type="Proteomes" id="UP000051048">
    <property type="component" value="Unassembled WGS sequence"/>
</dbReference>
<accession>A0A0R1T5B6</accession>
<dbReference type="GO" id="GO:0005886">
    <property type="term" value="C:plasma membrane"/>
    <property type="evidence" value="ECO:0007669"/>
    <property type="project" value="UniProtKB-SubCell"/>
</dbReference>
<evidence type="ECO:0000256" key="10">
    <source>
        <dbReference type="ARBA" id="ARBA00024973"/>
    </source>
</evidence>
<dbReference type="RefSeq" id="WP_023859482.1">
    <property type="nucleotide sequence ID" value="NZ_AZFH01000204.1"/>
</dbReference>
<gene>
    <name evidence="13" type="ORF">FC36_GL002035</name>
</gene>
<name>A0A0R1T5B6_9LACO</name>
<comment type="caution">
    <text evidence="13">The sequence shown here is derived from an EMBL/GenBank/DDBJ whole genome shotgun (WGS) entry which is preliminary data.</text>
</comment>
<comment type="subcellular location">
    <subcellularLocation>
        <location evidence="1">Cell membrane</location>
        <topology evidence="1">Multi-pass membrane protein</topology>
    </subcellularLocation>
</comment>
<dbReference type="STRING" id="1423740.FC36_GL002035"/>
<evidence type="ECO:0000256" key="9">
    <source>
        <dbReference type="ARBA" id="ARBA00023136"/>
    </source>
</evidence>
<reference evidence="13 14" key="1">
    <citation type="journal article" date="2015" name="Genome Announc.">
        <title>Expanding the biotechnology potential of lactobacilli through comparative genomics of 213 strains and associated genera.</title>
        <authorList>
            <person name="Sun Z."/>
            <person name="Harris H.M."/>
            <person name="McCann A."/>
            <person name="Guo C."/>
            <person name="Argimon S."/>
            <person name="Zhang W."/>
            <person name="Yang X."/>
            <person name="Jeffery I.B."/>
            <person name="Cooney J.C."/>
            <person name="Kagawa T.F."/>
            <person name="Liu W."/>
            <person name="Song Y."/>
            <person name="Salvetti E."/>
            <person name="Wrobel A."/>
            <person name="Rasinkangas P."/>
            <person name="Parkhill J."/>
            <person name="Rea M.C."/>
            <person name="O'Sullivan O."/>
            <person name="Ritari J."/>
            <person name="Douillard F.P."/>
            <person name="Paul Ross R."/>
            <person name="Yang R."/>
            <person name="Briner A.E."/>
            <person name="Felis G.E."/>
            <person name="de Vos W.M."/>
            <person name="Barrangou R."/>
            <person name="Klaenhammer T.R."/>
            <person name="Caufield P.W."/>
            <person name="Cui Y."/>
            <person name="Zhang H."/>
            <person name="O'Toole P.W."/>
        </authorList>
    </citation>
    <scope>NUCLEOTIDE SEQUENCE [LARGE SCALE GENOMIC DNA]</scope>
    <source>
        <strain evidence="13 14">DSM 15833</strain>
    </source>
</reference>
<feature type="transmembrane region" description="Helical" evidence="11">
    <location>
        <begin position="15"/>
        <end position="39"/>
    </location>
</feature>
<evidence type="ECO:0000259" key="12">
    <source>
        <dbReference type="Pfam" id="PF02687"/>
    </source>
</evidence>
<keyword evidence="5" id="KW-0813">Transport</keyword>
<feature type="domain" description="ABC3 transporter permease C-terminal" evidence="12">
    <location>
        <begin position="236"/>
        <end position="347"/>
    </location>
</feature>
<comment type="subunit">
    <text evidence="3">The complex is composed of two ATP-binding proteins (HrtA), two transmembrane proteins (HrtB) and a solute-binding protein.</text>
</comment>
<protein>
    <recommendedName>
        <fullName evidence="4">Putative hemin transport system permease protein HrtB</fullName>
    </recommendedName>
</protein>
<keyword evidence="9 11" id="KW-0472">Membrane</keyword>
<keyword evidence="6" id="KW-1003">Cell membrane</keyword>
<feature type="transmembrane region" description="Helical" evidence="11">
    <location>
        <begin position="234"/>
        <end position="256"/>
    </location>
</feature>
<dbReference type="OrthoDB" id="384327at2"/>
<evidence type="ECO:0000256" key="8">
    <source>
        <dbReference type="ARBA" id="ARBA00022989"/>
    </source>
</evidence>
<evidence type="ECO:0000256" key="7">
    <source>
        <dbReference type="ARBA" id="ARBA00022692"/>
    </source>
</evidence>
<dbReference type="PANTHER" id="PTHR43738:SF1">
    <property type="entry name" value="HEMIN TRANSPORT SYSTEM PERMEASE PROTEIN HRTB-RELATED"/>
    <property type="match status" value="1"/>
</dbReference>
<keyword evidence="7 11" id="KW-0812">Transmembrane</keyword>
<comment type="function">
    <text evidence="10">Part of the ABC transporter complex hrt involved in hemin import. Responsible for the translocation of the substrate across the membrane.</text>
</comment>
<evidence type="ECO:0000256" key="6">
    <source>
        <dbReference type="ARBA" id="ARBA00022475"/>
    </source>
</evidence>
<dbReference type="InterPro" id="IPR003838">
    <property type="entry name" value="ABC3_permease_C"/>
</dbReference>
<dbReference type="AlphaFoldDB" id="A0A0R1T5B6"/>
<dbReference type="Pfam" id="PF02687">
    <property type="entry name" value="FtsX"/>
    <property type="match status" value="1"/>
</dbReference>
<proteinExistence type="inferred from homology"/>
<dbReference type="PATRIC" id="fig|1423740.3.peg.2202"/>
<feature type="transmembrane region" description="Helical" evidence="11">
    <location>
        <begin position="318"/>
        <end position="337"/>
    </location>
</feature>
<dbReference type="PANTHER" id="PTHR43738">
    <property type="entry name" value="ABC TRANSPORTER, MEMBRANE PROTEIN"/>
    <property type="match status" value="1"/>
</dbReference>
<feature type="transmembrane region" description="Helical" evidence="11">
    <location>
        <begin position="276"/>
        <end position="306"/>
    </location>
</feature>
<dbReference type="EMBL" id="AZFH01000204">
    <property type="protein sequence ID" value="KRL75934.1"/>
    <property type="molecule type" value="Genomic_DNA"/>
</dbReference>
<evidence type="ECO:0000313" key="14">
    <source>
        <dbReference type="Proteomes" id="UP000051048"/>
    </source>
</evidence>
<sequence length="353" mass="38571">MFLAFNELKHEKLRYGLVIAMITLLAYLIFIMTSLALGLANENTDALYSWHVKSGVLNKSADVNLRQSLLTKAQVDALTKGKDNAAMAETSVVLTGKGADKEAVTFVGLRENQFIAKDMELTTGKKVHRKYQVVLDDSLQAKGYKLNQKIRLNSSDHAYTIVGFTHKAKLNIVPVVYGTIPAWQELSQVGPRFAASGVFSKNDSIKTTDKALKSYSLTDIIDKLPGYSAQNTTFYFMIGFLMIISLIIIAVFLYIVTLQKLPNYAVLRAQGVPNRFLINATLAQSFLLTASGVVIALIFITITGYALPESVPMTVDPVITSLVSIGLILMSILGALIPMRMVTKVDPVSVIGG</sequence>
<evidence type="ECO:0000256" key="1">
    <source>
        <dbReference type="ARBA" id="ARBA00004651"/>
    </source>
</evidence>